<dbReference type="EMBL" id="JBHSMX010000006">
    <property type="protein sequence ID" value="MFC5519866.1"/>
    <property type="molecule type" value="Genomic_DNA"/>
</dbReference>
<evidence type="ECO:0000256" key="1">
    <source>
        <dbReference type="SAM" id="MobiDB-lite"/>
    </source>
</evidence>
<reference evidence="3" key="1">
    <citation type="journal article" date="2019" name="Int. J. Syst. Evol. Microbiol.">
        <title>The Global Catalogue of Microorganisms (GCM) 10K type strain sequencing project: providing services to taxonomists for standard genome sequencing and annotation.</title>
        <authorList>
            <consortium name="The Broad Institute Genomics Platform"/>
            <consortium name="The Broad Institute Genome Sequencing Center for Infectious Disease"/>
            <person name="Wu L."/>
            <person name="Ma J."/>
        </authorList>
    </citation>
    <scope>NUCLEOTIDE SEQUENCE [LARGE SCALE GENOMIC DNA]</scope>
    <source>
        <strain evidence="3">CGMCC 4.7277</strain>
    </source>
</reference>
<name>A0ABW0Q5J8_9BURK</name>
<feature type="region of interest" description="Disordered" evidence="1">
    <location>
        <begin position="234"/>
        <end position="254"/>
    </location>
</feature>
<dbReference type="Proteomes" id="UP001596084">
    <property type="component" value="Unassembled WGS sequence"/>
</dbReference>
<protein>
    <submittedName>
        <fullName evidence="2">Uncharacterized protein</fullName>
    </submittedName>
</protein>
<comment type="caution">
    <text evidence="2">The sequence shown here is derived from an EMBL/GenBank/DDBJ whole genome shotgun (WGS) entry which is preliminary data.</text>
</comment>
<dbReference type="RefSeq" id="WP_068835480.1">
    <property type="nucleotide sequence ID" value="NZ_JBHSMX010000006.1"/>
</dbReference>
<proteinExistence type="predicted"/>
<evidence type="ECO:0000313" key="3">
    <source>
        <dbReference type="Proteomes" id="UP001596084"/>
    </source>
</evidence>
<evidence type="ECO:0000313" key="2">
    <source>
        <dbReference type="EMBL" id="MFC5519866.1"/>
    </source>
</evidence>
<keyword evidence="3" id="KW-1185">Reference proteome</keyword>
<sequence>MTRIDAIDIAFLRKSALRRLREAGVIFSTNGVSHERIERWFSQTPTAAWCEATGNGLENFRDGKWISSMLWRRHLGNAVRWVVLWSALNWESPEVAVASFTDACRGHGHDFGGQLTLFGMDVEMPTRAPEHVWEAFSECSSYADAMLKLQCSRGDVVRWLELDPELRLHWRRRLQSEKKAHCLTTIRTALTTNPNLTRRTLEEQFSADVRWLRQHAFRELDGLLRAIPARDGKQSELLHRNPPPDCDDAHATNE</sequence>
<accession>A0ABW0Q5J8</accession>
<organism evidence="2 3">
    <name type="scientific">Polaromonas jejuensis</name>
    <dbReference type="NCBI Taxonomy" id="457502"/>
    <lineage>
        <taxon>Bacteria</taxon>
        <taxon>Pseudomonadati</taxon>
        <taxon>Pseudomonadota</taxon>
        <taxon>Betaproteobacteria</taxon>
        <taxon>Burkholderiales</taxon>
        <taxon>Comamonadaceae</taxon>
        <taxon>Polaromonas</taxon>
    </lineage>
</organism>
<gene>
    <name evidence="2" type="ORF">ACFPP7_02890</name>
</gene>